<dbReference type="EMBL" id="JABANE010000013">
    <property type="protein sequence ID" value="NME67659.1"/>
    <property type="molecule type" value="Genomic_DNA"/>
</dbReference>
<organism evidence="7 8">
    <name type="scientific">Flammeovirga aprica JL-4</name>
    <dbReference type="NCBI Taxonomy" id="694437"/>
    <lineage>
        <taxon>Bacteria</taxon>
        <taxon>Pseudomonadati</taxon>
        <taxon>Bacteroidota</taxon>
        <taxon>Cytophagia</taxon>
        <taxon>Cytophagales</taxon>
        <taxon>Flammeovirgaceae</taxon>
        <taxon>Flammeovirga</taxon>
    </lineage>
</organism>
<dbReference type="Proteomes" id="UP000576082">
    <property type="component" value="Unassembled WGS sequence"/>
</dbReference>
<dbReference type="Pfam" id="PF04085">
    <property type="entry name" value="MreC"/>
    <property type="match status" value="1"/>
</dbReference>
<dbReference type="PANTHER" id="PTHR34138">
    <property type="entry name" value="CELL SHAPE-DETERMINING PROTEIN MREC"/>
    <property type="match status" value="1"/>
</dbReference>
<dbReference type="PANTHER" id="PTHR34138:SF1">
    <property type="entry name" value="CELL SHAPE-DETERMINING PROTEIN MREC"/>
    <property type="match status" value="1"/>
</dbReference>
<protein>
    <recommendedName>
        <fullName evidence="2 5">Cell shape-determining protein MreC</fullName>
    </recommendedName>
    <alternativeName>
        <fullName evidence="4 5">Cell shape protein MreC</fullName>
    </alternativeName>
</protein>
<keyword evidence="3 5" id="KW-0133">Cell shape</keyword>
<accession>A0A7X9P167</accession>
<gene>
    <name evidence="7" type="primary">mreC</name>
    <name evidence="7" type="ORF">HHU12_06750</name>
</gene>
<name>A0A7X9P167_9BACT</name>
<dbReference type="InterPro" id="IPR042177">
    <property type="entry name" value="Cell/Rod_1"/>
</dbReference>
<sequence>MSQLFAIIFKYRVFLVFILLELVAAALIVNNNTYQRSVILSSSNTVVGGIYNTTSNIEQYFNLTEVNEDLLNENALLRKQIELNQIVGINDSTDQQVVQKDALSPLFYGMSDTIAYDFIPARVINNSVYRSANYITLNKGREDGIVEGMGIMTKDGVVGQVKSVSNHFATCYSLLHRDMAVSSELKKNGALCTVKWNTEDPTKASANYLPLHLDINVGDTITTSGFNTVYPEGVMLGVVTEAEKTPSERFWLVTIDVSVDFSKLHHVYVSKSLFRAEKDSLEAMDEQ</sequence>
<evidence type="ECO:0000256" key="1">
    <source>
        <dbReference type="ARBA" id="ARBA00009369"/>
    </source>
</evidence>
<dbReference type="InterPro" id="IPR055342">
    <property type="entry name" value="MreC_beta-barrel_core"/>
</dbReference>
<evidence type="ECO:0000259" key="6">
    <source>
        <dbReference type="Pfam" id="PF04085"/>
    </source>
</evidence>
<dbReference type="NCBIfam" id="NF010532">
    <property type="entry name" value="PRK13922.9-3"/>
    <property type="match status" value="1"/>
</dbReference>
<dbReference type="AlphaFoldDB" id="A0A7X9P167"/>
<proteinExistence type="inferred from homology"/>
<dbReference type="GO" id="GO:0005886">
    <property type="term" value="C:plasma membrane"/>
    <property type="evidence" value="ECO:0007669"/>
    <property type="project" value="TreeGrafter"/>
</dbReference>
<evidence type="ECO:0000313" key="8">
    <source>
        <dbReference type="Proteomes" id="UP000576082"/>
    </source>
</evidence>
<keyword evidence="8" id="KW-1185">Reference proteome</keyword>
<dbReference type="PIRSF" id="PIRSF038471">
    <property type="entry name" value="MreC"/>
    <property type="match status" value="1"/>
</dbReference>
<dbReference type="GO" id="GO:0008360">
    <property type="term" value="P:regulation of cell shape"/>
    <property type="evidence" value="ECO:0007669"/>
    <property type="project" value="UniProtKB-KW"/>
</dbReference>
<dbReference type="InterPro" id="IPR007221">
    <property type="entry name" value="MreC"/>
</dbReference>
<dbReference type="RefSeq" id="WP_169655992.1">
    <property type="nucleotide sequence ID" value="NZ_JABANE010000013.1"/>
</dbReference>
<evidence type="ECO:0000256" key="5">
    <source>
        <dbReference type="PIRNR" id="PIRNR038471"/>
    </source>
</evidence>
<feature type="domain" description="Rod shape-determining protein MreC beta-barrel core" evidence="6">
    <location>
        <begin position="123"/>
        <end position="270"/>
    </location>
</feature>
<evidence type="ECO:0000256" key="3">
    <source>
        <dbReference type="ARBA" id="ARBA00022960"/>
    </source>
</evidence>
<comment type="similarity">
    <text evidence="1 5">Belongs to the MreC family.</text>
</comment>
<dbReference type="Gene3D" id="2.40.10.350">
    <property type="entry name" value="Rod shape-determining protein MreC, domain 2"/>
    <property type="match status" value="1"/>
</dbReference>
<reference evidence="7 8" key="1">
    <citation type="submission" date="2020-04" db="EMBL/GenBank/DDBJ databases">
        <title>Flammeovirga sp. SR4, a novel species isolated from seawater.</title>
        <authorList>
            <person name="Wang X."/>
        </authorList>
    </citation>
    <scope>NUCLEOTIDE SEQUENCE [LARGE SCALE GENOMIC DNA]</scope>
    <source>
        <strain evidence="7 8">ATCC 23126</strain>
    </source>
</reference>
<evidence type="ECO:0000256" key="2">
    <source>
        <dbReference type="ARBA" id="ARBA00013855"/>
    </source>
</evidence>
<dbReference type="Gene3D" id="2.40.10.340">
    <property type="entry name" value="Rod shape-determining protein MreC, domain 1"/>
    <property type="match status" value="1"/>
</dbReference>
<evidence type="ECO:0000313" key="7">
    <source>
        <dbReference type="EMBL" id="NME67659.1"/>
    </source>
</evidence>
<comment type="function">
    <text evidence="5">Involved in formation and maintenance of cell shape.</text>
</comment>
<dbReference type="InterPro" id="IPR042175">
    <property type="entry name" value="Cell/Rod_MreC_2"/>
</dbReference>
<evidence type="ECO:0000256" key="4">
    <source>
        <dbReference type="ARBA" id="ARBA00032089"/>
    </source>
</evidence>
<comment type="caution">
    <text evidence="7">The sequence shown here is derived from an EMBL/GenBank/DDBJ whole genome shotgun (WGS) entry which is preliminary data.</text>
</comment>